<evidence type="ECO:0000313" key="6">
    <source>
        <dbReference type="EMBL" id="MCG4565791.1"/>
    </source>
</evidence>
<dbReference type="GO" id="GO:0016887">
    <property type="term" value="F:ATP hydrolysis activity"/>
    <property type="evidence" value="ECO:0007669"/>
    <property type="project" value="InterPro"/>
</dbReference>
<evidence type="ECO:0000256" key="3">
    <source>
        <dbReference type="ARBA" id="ARBA00022741"/>
    </source>
</evidence>
<keyword evidence="3" id="KW-0547">Nucleotide-binding</keyword>
<dbReference type="Gene3D" id="3.40.50.300">
    <property type="entry name" value="P-loop containing nucleotide triphosphate hydrolases"/>
    <property type="match status" value="1"/>
</dbReference>
<protein>
    <submittedName>
        <fullName evidence="6">ATP-binding cassette domain-containing protein</fullName>
    </submittedName>
</protein>
<evidence type="ECO:0000256" key="1">
    <source>
        <dbReference type="ARBA" id="ARBA00005417"/>
    </source>
</evidence>
<dbReference type="PANTHER" id="PTHR43335:SF2">
    <property type="entry name" value="ABC TRANSPORTER, ATP-BINDING PROTEIN"/>
    <property type="match status" value="1"/>
</dbReference>
<evidence type="ECO:0000256" key="2">
    <source>
        <dbReference type="ARBA" id="ARBA00022448"/>
    </source>
</evidence>
<proteinExistence type="inferred from homology"/>
<dbReference type="AlphaFoldDB" id="A0A9Q4FLH7"/>
<gene>
    <name evidence="6" type="ORF">L0P62_10050</name>
</gene>
<feature type="domain" description="ABC transporter" evidence="5">
    <location>
        <begin position="5"/>
        <end position="234"/>
    </location>
</feature>
<dbReference type="SUPFAM" id="SSF52540">
    <property type="entry name" value="P-loop containing nucleoside triphosphate hydrolases"/>
    <property type="match status" value="1"/>
</dbReference>
<comment type="caution">
    <text evidence="6">The sequence shown here is derived from an EMBL/GenBank/DDBJ whole genome shotgun (WGS) entry which is preliminary data.</text>
</comment>
<dbReference type="InterPro" id="IPR003593">
    <property type="entry name" value="AAA+_ATPase"/>
</dbReference>
<dbReference type="Pfam" id="PF00005">
    <property type="entry name" value="ABC_tran"/>
    <property type="match status" value="1"/>
</dbReference>
<dbReference type="InterPro" id="IPR027417">
    <property type="entry name" value="P-loop_NTPase"/>
</dbReference>
<evidence type="ECO:0000259" key="5">
    <source>
        <dbReference type="PROSITE" id="PS50893"/>
    </source>
</evidence>
<dbReference type="Proteomes" id="UP001108123">
    <property type="component" value="Unassembled WGS sequence"/>
</dbReference>
<keyword evidence="7" id="KW-1185">Reference proteome</keyword>
<keyword evidence="4 6" id="KW-0067">ATP-binding</keyword>
<dbReference type="SMART" id="SM00382">
    <property type="entry name" value="AAA"/>
    <property type="match status" value="1"/>
</dbReference>
<dbReference type="PANTHER" id="PTHR43335">
    <property type="entry name" value="ABC TRANSPORTER, ATP-BINDING PROTEIN"/>
    <property type="match status" value="1"/>
</dbReference>
<dbReference type="PROSITE" id="PS50893">
    <property type="entry name" value="ABC_TRANSPORTER_2"/>
    <property type="match status" value="1"/>
</dbReference>
<organism evidence="6 7">
    <name type="scientific">Anaerosalibacter bizertensis</name>
    <dbReference type="NCBI Taxonomy" id="932217"/>
    <lineage>
        <taxon>Bacteria</taxon>
        <taxon>Bacillati</taxon>
        <taxon>Bacillota</taxon>
        <taxon>Tissierellia</taxon>
        <taxon>Tissierellales</taxon>
        <taxon>Sporanaerobacteraceae</taxon>
        <taxon>Anaerosalibacter</taxon>
    </lineage>
</organism>
<dbReference type="RefSeq" id="WP_226808393.1">
    <property type="nucleotide sequence ID" value="NZ_JAJBNW010000054.1"/>
</dbReference>
<dbReference type="EMBL" id="JAKNID010000053">
    <property type="protein sequence ID" value="MCG4565791.1"/>
    <property type="molecule type" value="Genomic_DNA"/>
</dbReference>
<sequence>MKNQLKVENISFNYLNKKILLDINFEYEDRGVIGLLGPNGSGKTTLMRILVGLKTPKTGQVLLNNKSILNNRKELVNTVGYLPQNFEIYNYISGLDFLSYVCDIKGLNNKEKKEQIDYLVEKFNLSSVIKKRFGSYSGGYKRRLGIAQAMIGNPQFIIIDEPTVGLDPEQRFEFRQYLAGIGKESIILISTHIVEDISFYCDKIIILNQGKITFDGYRDDLIEIVDGKIYEGIINIEEYDKVKENFKIIEQSGSERGKVKLRVICENNNISDRFTKVKPSLENAYVYFQGR</sequence>
<evidence type="ECO:0000313" key="7">
    <source>
        <dbReference type="Proteomes" id="UP001108123"/>
    </source>
</evidence>
<keyword evidence="2" id="KW-0813">Transport</keyword>
<name>A0A9Q4FLH7_9FIRM</name>
<accession>A0A9Q4FLH7</accession>
<comment type="similarity">
    <text evidence="1">Belongs to the ABC transporter superfamily.</text>
</comment>
<reference evidence="6" key="1">
    <citation type="submission" date="2022-01" db="EMBL/GenBank/DDBJ databases">
        <title>Collection of gut derived symbiotic bacterial strains cultured from healthy donors.</title>
        <authorList>
            <person name="Lin H."/>
            <person name="Kohout C."/>
            <person name="Waligurski E."/>
            <person name="Pamer E.G."/>
        </authorList>
    </citation>
    <scope>NUCLEOTIDE SEQUENCE</scope>
    <source>
        <strain evidence="6">MSK.14.39</strain>
    </source>
</reference>
<dbReference type="InterPro" id="IPR003439">
    <property type="entry name" value="ABC_transporter-like_ATP-bd"/>
</dbReference>
<dbReference type="GO" id="GO:0005524">
    <property type="term" value="F:ATP binding"/>
    <property type="evidence" value="ECO:0007669"/>
    <property type="project" value="UniProtKB-KW"/>
</dbReference>
<evidence type="ECO:0000256" key="4">
    <source>
        <dbReference type="ARBA" id="ARBA00022840"/>
    </source>
</evidence>